<dbReference type="Gene3D" id="3.30.530.20">
    <property type="match status" value="1"/>
</dbReference>
<dbReference type="KEGG" id="sjv:SJAV_01680"/>
<proteinExistence type="predicted"/>
<organism evidence="1">
    <name type="scientific">Sulfurisphaera javensis</name>
    <dbReference type="NCBI Taxonomy" id="2049879"/>
    <lineage>
        <taxon>Archaea</taxon>
        <taxon>Thermoproteota</taxon>
        <taxon>Thermoprotei</taxon>
        <taxon>Sulfolobales</taxon>
        <taxon>Sulfolobaceae</taxon>
        <taxon>Sulfurisphaera</taxon>
    </lineage>
</organism>
<evidence type="ECO:0000313" key="1">
    <source>
        <dbReference type="EMBL" id="BFH72224.1"/>
    </source>
</evidence>
<dbReference type="InterPro" id="IPR023393">
    <property type="entry name" value="START-like_dom_sf"/>
</dbReference>
<dbReference type="GeneID" id="92353102"/>
<dbReference type="InterPro" id="IPR021578">
    <property type="entry name" value="STK_08120-like"/>
</dbReference>
<dbReference type="Pfam" id="PF11485">
    <property type="entry name" value="STK_08120-like"/>
    <property type="match status" value="1"/>
</dbReference>
<name>A0AAT9GN74_9CREN</name>
<sequence>MELQYDFTTNAPKELILKYILDPQNLLKYVPAFKDLKQINENTWELEVKWLFTIKLTVKRIIGVDEITYTIEKSEGLIKIKSYLRYIILSPKVGQTTLRILFYYEGPFESIVKKQTEEYYKKGKEMFEKDLQRIRGETNYTAEIPKININVINMQTILAKEIYKNEIEDILTKAMVESVNSKVIALLSDENQLVEITFENGSLVESKGDINSLKNKIKVILKRDQSQEIKNHSH</sequence>
<protein>
    <submittedName>
        <fullName evidence="1">DUF3211 family protein</fullName>
    </submittedName>
</protein>
<dbReference type="SUPFAM" id="SSF55961">
    <property type="entry name" value="Bet v1-like"/>
    <property type="match status" value="1"/>
</dbReference>
<reference evidence="1" key="1">
    <citation type="submission" date="2024-03" db="EMBL/GenBank/DDBJ databases">
        <title>Complete genome sequence of Sulfurisphaera javensis strain KD-1.</title>
        <authorList>
            <person name="Sakai H."/>
            <person name="Nur N."/>
            <person name="Suwanto A."/>
            <person name="Kurosawa N."/>
        </authorList>
    </citation>
    <scope>NUCLEOTIDE SEQUENCE</scope>
    <source>
        <strain evidence="1">KD-1</strain>
    </source>
</reference>
<accession>A0AAT9GN74</accession>
<dbReference type="RefSeq" id="WP_369610465.1">
    <property type="nucleotide sequence ID" value="NZ_AP031322.1"/>
</dbReference>
<dbReference type="EMBL" id="AP031322">
    <property type="protein sequence ID" value="BFH72224.1"/>
    <property type="molecule type" value="Genomic_DNA"/>
</dbReference>
<gene>
    <name evidence="1" type="ORF">SJAV_01680</name>
</gene>
<dbReference type="AlphaFoldDB" id="A0AAT9GN74"/>